<dbReference type="InterPro" id="IPR010994">
    <property type="entry name" value="RuvA_2-like"/>
</dbReference>
<dbReference type="SUPFAM" id="SSF47781">
    <property type="entry name" value="RuvA domain 2-like"/>
    <property type="match status" value="1"/>
</dbReference>
<feature type="signal peptide" evidence="2">
    <location>
        <begin position="1"/>
        <end position="25"/>
    </location>
</feature>
<dbReference type="Proteomes" id="UP000261875">
    <property type="component" value="Chromosome"/>
</dbReference>
<dbReference type="InterPro" id="IPR051675">
    <property type="entry name" value="Endo/Exo/Phosphatase_dom_1"/>
</dbReference>
<name>A0A2U8I5S4_9GAMM</name>
<organism evidence="3 4">
    <name type="scientific">Candidatus Fukatsuia symbiotica</name>
    <dbReference type="NCBI Taxonomy" id="1878942"/>
    <lineage>
        <taxon>Bacteria</taxon>
        <taxon>Pseudomonadati</taxon>
        <taxon>Pseudomonadota</taxon>
        <taxon>Gammaproteobacteria</taxon>
        <taxon>Enterobacterales</taxon>
        <taxon>Yersiniaceae</taxon>
        <taxon>Candidatus Fukatsuia</taxon>
    </lineage>
</organism>
<dbReference type="PANTHER" id="PTHR21180:SF32">
    <property type="entry name" value="ENDONUCLEASE_EXONUCLEASE_PHOSPHATASE FAMILY DOMAIN-CONTAINING PROTEIN 1"/>
    <property type="match status" value="1"/>
</dbReference>
<sequence>MKNIRTRLLLTWLLGILGSTSGVVAAPVSTGISDKNMATPANSLPKEQNRVKGNPGAKMEDTSLERININIATAEQLAKSLNGIGIKKAEAIVRYREQYGAFTELDQLREVSGIGPVFLQQNSAKLTL</sequence>
<accession>A0A2U8I5S4</accession>
<dbReference type="NCBIfam" id="TIGR00426">
    <property type="entry name" value="competence protein ComEA helix-hairpin-helix repeat region"/>
    <property type="match status" value="1"/>
</dbReference>
<dbReference type="AlphaFoldDB" id="A0A2U8I5S4"/>
<dbReference type="OrthoDB" id="7510573at2"/>
<dbReference type="RefSeq" id="WP_072549726.1">
    <property type="nucleotide sequence ID" value="NZ_CP021659.1"/>
</dbReference>
<proteinExistence type="predicted"/>
<keyword evidence="2" id="KW-0732">Signal</keyword>
<dbReference type="KEGG" id="fsm:CCS41_08555"/>
<dbReference type="PANTHER" id="PTHR21180">
    <property type="entry name" value="ENDONUCLEASE/EXONUCLEASE/PHOSPHATASE FAMILY DOMAIN-CONTAINING PROTEIN 1"/>
    <property type="match status" value="1"/>
</dbReference>
<evidence type="ECO:0000313" key="4">
    <source>
        <dbReference type="Proteomes" id="UP000261875"/>
    </source>
</evidence>
<protein>
    <recommendedName>
        <fullName evidence="5">Competence protein ComEA</fullName>
    </recommendedName>
</protein>
<feature type="region of interest" description="Disordered" evidence="1">
    <location>
        <begin position="35"/>
        <end position="59"/>
    </location>
</feature>
<dbReference type="GO" id="GO:0015627">
    <property type="term" value="C:type II protein secretion system complex"/>
    <property type="evidence" value="ECO:0007669"/>
    <property type="project" value="TreeGrafter"/>
</dbReference>
<evidence type="ECO:0000256" key="1">
    <source>
        <dbReference type="SAM" id="MobiDB-lite"/>
    </source>
</evidence>
<evidence type="ECO:0000256" key="2">
    <source>
        <dbReference type="SAM" id="SignalP"/>
    </source>
</evidence>
<dbReference type="STRING" id="1878942.GCA_900128755_00860"/>
<dbReference type="GO" id="GO:0015628">
    <property type="term" value="P:protein secretion by the type II secretion system"/>
    <property type="evidence" value="ECO:0007669"/>
    <property type="project" value="TreeGrafter"/>
</dbReference>
<evidence type="ECO:0008006" key="5">
    <source>
        <dbReference type="Google" id="ProtNLM"/>
    </source>
</evidence>
<dbReference type="InterPro" id="IPR004509">
    <property type="entry name" value="Competence_ComEA_HhH"/>
</dbReference>
<feature type="chain" id="PRO_5015978229" description="Competence protein ComEA" evidence="2">
    <location>
        <begin position="26"/>
        <end position="128"/>
    </location>
</feature>
<evidence type="ECO:0000313" key="3">
    <source>
        <dbReference type="EMBL" id="AWK14513.1"/>
    </source>
</evidence>
<dbReference type="EMBL" id="CP021659">
    <property type="protein sequence ID" value="AWK14513.1"/>
    <property type="molecule type" value="Genomic_DNA"/>
</dbReference>
<dbReference type="Gene3D" id="1.10.150.280">
    <property type="entry name" value="AF1531-like domain"/>
    <property type="match status" value="1"/>
</dbReference>
<gene>
    <name evidence="3" type="ORF">CCS41_08555</name>
</gene>
<reference evidence="3 4" key="1">
    <citation type="submission" date="2017-05" db="EMBL/GenBank/DDBJ databases">
        <title>Genome sequence of Candidatus Fukatsuia symbiotica and Candidatus Hamiltonella defensa from Acyrthosiphon pisum strain 5D.</title>
        <authorList>
            <person name="Patel V.A."/>
            <person name="Chevignon G."/>
            <person name="Russell J.A."/>
            <person name="Oliver K.M."/>
        </authorList>
    </citation>
    <scope>NUCLEOTIDE SEQUENCE [LARGE SCALE GENOMIC DNA]</scope>
    <source>
        <strain evidence="3 4">5D</strain>
    </source>
</reference>
<dbReference type="Pfam" id="PF12836">
    <property type="entry name" value="HHH_3"/>
    <property type="match status" value="1"/>
</dbReference>
<keyword evidence="4" id="KW-1185">Reference proteome</keyword>